<dbReference type="SUPFAM" id="SSF103473">
    <property type="entry name" value="MFS general substrate transporter"/>
    <property type="match status" value="1"/>
</dbReference>
<keyword evidence="4 5" id="KW-0472">Membrane</keyword>
<feature type="transmembrane region" description="Helical" evidence="5">
    <location>
        <begin position="165"/>
        <end position="185"/>
    </location>
</feature>
<reference evidence="7 8" key="1">
    <citation type="submission" date="2019-03" db="EMBL/GenBank/DDBJ databases">
        <title>Genomic Encyclopedia of Type Strains, Phase IV (KMG-IV): sequencing the most valuable type-strain genomes for metagenomic binning, comparative biology and taxonomic classification.</title>
        <authorList>
            <person name="Goeker M."/>
        </authorList>
    </citation>
    <scope>NUCLEOTIDE SEQUENCE [LARGE SCALE GENOMIC DNA]</scope>
    <source>
        <strain evidence="7 8">DSM 45765</strain>
    </source>
</reference>
<proteinExistence type="predicted"/>
<comment type="subcellular location">
    <subcellularLocation>
        <location evidence="1">Cell membrane</location>
        <topology evidence="1">Multi-pass membrane protein</topology>
    </subcellularLocation>
</comment>
<organism evidence="7 8">
    <name type="scientific">Tamaricihabitans halophyticus</name>
    <dbReference type="NCBI Taxonomy" id="1262583"/>
    <lineage>
        <taxon>Bacteria</taxon>
        <taxon>Bacillati</taxon>
        <taxon>Actinomycetota</taxon>
        <taxon>Actinomycetes</taxon>
        <taxon>Pseudonocardiales</taxon>
        <taxon>Pseudonocardiaceae</taxon>
        <taxon>Tamaricihabitans</taxon>
    </lineage>
</organism>
<feature type="transmembrane region" description="Helical" evidence="5">
    <location>
        <begin position="273"/>
        <end position="290"/>
    </location>
</feature>
<dbReference type="OrthoDB" id="3637267at2"/>
<dbReference type="Proteomes" id="UP000294911">
    <property type="component" value="Unassembled WGS sequence"/>
</dbReference>
<dbReference type="Pfam" id="PF07690">
    <property type="entry name" value="MFS_1"/>
    <property type="match status" value="1"/>
</dbReference>
<gene>
    <name evidence="7" type="ORF">EV191_103354</name>
</gene>
<evidence type="ECO:0000313" key="7">
    <source>
        <dbReference type="EMBL" id="TCP54309.1"/>
    </source>
</evidence>
<evidence type="ECO:0000256" key="2">
    <source>
        <dbReference type="ARBA" id="ARBA00022692"/>
    </source>
</evidence>
<dbReference type="InterPro" id="IPR036259">
    <property type="entry name" value="MFS_trans_sf"/>
</dbReference>
<feature type="transmembrane region" description="Helical" evidence="5">
    <location>
        <begin position="103"/>
        <end position="128"/>
    </location>
</feature>
<dbReference type="PROSITE" id="PS50850">
    <property type="entry name" value="MFS"/>
    <property type="match status" value="1"/>
</dbReference>
<feature type="transmembrane region" description="Helical" evidence="5">
    <location>
        <begin position="205"/>
        <end position="228"/>
    </location>
</feature>
<feature type="transmembrane region" description="Helical" evidence="5">
    <location>
        <begin position="44"/>
        <end position="67"/>
    </location>
</feature>
<dbReference type="EMBL" id="SLXQ01000003">
    <property type="protein sequence ID" value="TCP54309.1"/>
    <property type="molecule type" value="Genomic_DNA"/>
</dbReference>
<dbReference type="Gene3D" id="1.20.1250.20">
    <property type="entry name" value="MFS general substrate transporter like domains"/>
    <property type="match status" value="1"/>
</dbReference>
<dbReference type="AlphaFoldDB" id="A0A4R2QYM4"/>
<keyword evidence="3 5" id="KW-1133">Transmembrane helix</keyword>
<feature type="domain" description="Major facilitator superfamily (MFS) profile" evidence="6">
    <location>
        <begin position="204"/>
        <end position="377"/>
    </location>
</feature>
<dbReference type="PANTHER" id="PTHR23542:SF1">
    <property type="entry name" value="MAJOR FACILITATOR SUPERFAMILY (MFS) PROFILE DOMAIN-CONTAINING PROTEIN"/>
    <property type="match status" value="1"/>
</dbReference>
<evidence type="ECO:0000313" key="8">
    <source>
        <dbReference type="Proteomes" id="UP000294911"/>
    </source>
</evidence>
<accession>A0A4R2QYM4</accession>
<dbReference type="PANTHER" id="PTHR23542">
    <property type="match status" value="1"/>
</dbReference>
<feature type="transmembrane region" description="Helical" evidence="5">
    <location>
        <begin position="140"/>
        <end position="159"/>
    </location>
</feature>
<evidence type="ECO:0000256" key="4">
    <source>
        <dbReference type="ARBA" id="ARBA00023136"/>
    </source>
</evidence>
<keyword evidence="8" id="KW-1185">Reference proteome</keyword>
<name>A0A4R2QYM4_9PSEU</name>
<dbReference type="RefSeq" id="WP_132877059.1">
    <property type="nucleotide sequence ID" value="NZ_SLXQ01000003.1"/>
</dbReference>
<feature type="transmembrane region" description="Helical" evidence="5">
    <location>
        <begin position="240"/>
        <end position="261"/>
    </location>
</feature>
<dbReference type="InterPro" id="IPR011701">
    <property type="entry name" value="MFS"/>
</dbReference>
<dbReference type="InterPro" id="IPR020846">
    <property type="entry name" value="MFS_dom"/>
</dbReference>
<sequence>MAGLYRDATYWRWSTGMQLTRLPPAMAPLGYALLATELTGSYQLGGVLMAVFVIAEVLGATPVSRLLDRIGVARGLRSLLVLAALCLSALTGLLLFTDDRVPTATLFVLVAMPGSVAGAISGGFRALLPYAAPAGALERAIAVDAVLMDLVILAGPLVVAGLANFGAPFAVGGMALAYLVAAVMVRSTTVRRPERTGAPFPVRAIARWLACAFAVGQLLSVVEVGTLALASRLSGGAGTAAALIAVVSGASATAGICYAWLAPRLVIDARARARLCLLALVAGGLVIAFASGWPAILGGLTLLGIGTAPLVAIVALQLQQVLPAHRRAEGFGVLQAVQGVGFGLGALSIALLALPVSFLAGVFSCLVAFLASCQKGG</sequence>
<comment type="caution">
    <text evidence="7">The sequence shown here is derived from an EMBL/GenBank/DDBJ whole genome shotgun (WGS) entry which is preliminary data.</text>
</comment>
<feature type="transmembrane region" description="Helical" evidence="5">
    <location>
        <begin position="79"/>
        <end position="97"/>
    </location>
</feature>
<evidence type="ECO:0000256" key="1">
    <source>
        <dbReference type="ARBA" id="ARBA00004651"/>
    </source>
</evidence>
<protein>
    <recommendedName>
        <fullName evidence="6">Major facilitator superfamily (MFS) profile domain-containing protein</fullName>
    </recommendedName>
</protein>
<evidence type="ECO:0000256" key="5">
    <source>
        <dbReference type="SAM" id="Phobius"/>
    </source>
</evidence>
<dbReference type="GO" id="GO:0005886">
    <property type="term" value="C:plasma membrane"/>
    <property type="evidence" value="ECO:0007669"/>
    <property type="project" value="UniProtKB-SubCell"/>
</dbReference>
<keyword evidence="2 5" id="KW-0812">Transmembrane</keyword>
<feature type="transmembrane region" description="Helical" evidence="5">
    <location>
        <begin position="356"/>
        <end position="373"/>
    </location>
</feature>
<dbReference type="GO" id="GO:0022857">
    <property type="term" value="F:transmembrane transporter activity"/>
    <property type="evidence" value="ECO:0007669"/>
    <property type="project" value="InterPro"/>
</dbReference>
<evidence type="ECO:0000256" key="3">
    <source>
        <dbReference type="ARBA" id="ARBA00022989"/>
    </source>
</evidence>
<evidence type="ECO:0000259" key="6">
    <source>
        <dbReference type="PROSITE" id="PS50850"/>
    </source>
</evidence>